<evidence type="ECO:0000313" key="2">
    <source>
        <dbReference type="EMBL" id="KUI70302.1"/>
    </source>
</evidence>
<sequence>MAASFPGTTRARSWNVQIHADRESIAGIFQRDDLVTITDLAHELELCFILDKPDGDTTWQPALFPRDDYDLLVDYHGRKVDIPSDIDQRALQHHWDMCCLENIPSSLLPYSSAVVIDIPELRGPAINTSQGNPSKGAFPHASDSQVSATHKADTQASSTQASDTLTASDMQSLRLSSFLASASQACLPSPPPSKPSSEGQKLWRLGHKVIKDPARAVELWRQGHNIVAVESDTEGSDEERGRTHSPVQLPCVGAISSGQEETRGVVNGSKKQRLQ</sequence>
<dbReference type="Proteomes" id="UP000078559">
    <property type="component" value="Chromosome 6"/>
</dbReference>
<dbReference type="AlphaFoldDB" id="A0A194W1Z9"/>
<evidence type="ECO:0000313" key="3">
    <source>
        <dbReference type="Proteomes" id="UP000078559"/>
    </source>
</evidence>
<gene>
    <name evidence="2" type="ORF">VM1G_06443</name>
</gene>
<evidence type="ECO:0000256" key="1">
    <source>
        <dbReference type="SAM" id="MobiDB-lite"/>
    </source>
</evidence>
<reference evidence="2" key="1">
    <citation type="submission" date="2014-12" db="EMBL/GenBank/DDBJ databases">
        <title>Genome Sequence of Valsa Canker Pathogens Uncovers a Specific Adaption of Colonization on Woody Bark.</title>
        <authorList>
            <person name="Yin Z."/>
            <person name="Liu H."/>
            <person name="Gao X."/>
            <person name="Li Z."/>
            <person name="Song N."/>
            <person name="Ke X."/>
            <person name="Dai Q."/>
            <person name="Wu Y."/>
            <person name="Sun Y."/>
            <person name="Xu J.-R."/>
            <person name="Kang Z.K."/>
            <person name="Wang L."/>
            <person name="Huang L."/>
        </authorList>
    </citation>
    <scope>NUCLEOTIDE SEQUENCE [LARGE SCALE GENOMIC DNA]</scope>
    <source>
        <strain evidence="2">03-8</strain>
    </source>
</reference>
<feature type="region of interest" description="Disordered" evidence="1">
    <location>
        <begin position="126"/>
        <end position="165"/>
    </location>
</feature>
<name>A0A194W1Z9_CYTMA</name>
<protein>
    <submittedName>
        <fullName evidence="2">Uncharacterized protein</fullName>
    </submittedName>
</protein>
<feature type="region of interest" description="Disordered" evidence="1">
    <location>
        <begin position="229"/>
        <end position="275"/>
    </location>
</feature>
<keyword evidence="3" id="KW-1185">Reference proteome</keyword>
<accession>A0A194W1Z9</accession>
<dbReference type="EMBL" id="CM003103">
    <property type="protein sequence ID" value="KUI70302.1"/>
    <property type="molecule type" value="Genomic_DNA"/>
</dbReference>
<organism evidence="2 3">
    <name type="scientific">Cytospora mali</name>
    <name type="common">Apple Valsa canker fungus</name>
    <name type="synonym">Valsa mali</name>
    <dbReference type="NCBI Taxonomy" id="578113"/>
    <lineage>
        <taxon>Eukaryota</taxon>
        <taxon>Fungi</taxon>
        <taxon>Dikarya</taxon>
        <taxon>Ascomycota</taxon>
        <taxon>Pezizomycotina</taxon>
        <taxon>Sordariomycetes</taxon>
        <taxon>Sordariomycetidae</taxon>
        <taxon>Diaporthales</taxon>
        <taxon>Cytosporaceae</taxon>
        <taxon>Cytospora</taxon>
    </lineage>
</organism>
<feature type="compositionally biased region" description="Polar residues" evidence="1">
    <location>
        <begin position="142"/>
        <end position="165"/>
    </location>
</feature>
<proteinExistence type="predicted"/>